<dbReference type="EMBL" id="JH930468">
    <property type="protein sequence ID" value="EKM61425.1"/>
    <property type="molecule type" value="Genomic_DNA"/>
</dbReference>
<evidence type="ECO:0000256" key="2">
    <source>
        <dbReference type="SAM" id="MobiDB-lite"/>
    </source>
</evidence>
<reference evidence="5 6" key="1">
    <citation type="journal article" date="2012" name="BMC Genomics">
        <title>Comparative genomics of the white-rot fungi, Phanerochaete carnosa and P. chrysosporium, to elucidate the genetic basis of the distinct wood types they colonize.</title>
        <authorList>
            <person name="Suzuki H."/>
            <person name="MacDonald J."/>
            <person name="Syed K."/>
            <person name="Salamov A."/>
            <person name="Hori C."/>
            <person name="Aerts A."/>
            <person name="Henrissat B."/>
            <person name="Wiebenga A."/>
            <person name="vanKuyk P.A."/>
            <person name="Barry K."/>
            <person name="Lindquist E."/>
            <person name="LaButti K."/>
            <person name="Lapidus A."/>
            <person name="Lucas S."/>
            <person name="Coutinho P."/>
            <person name="Gong Y."/>
            <person name="Samejima M."/>
            <person name="Mahadevan R."/>
            <person name="Abou-Zaid M."/>
            <person name="de Vries R.P."/>
            <person name="Igarashi K."/>
            <person name="Yadav J.S."/>
            <person name="Grigoriev I.V."/>
            <person name="Master E.R."/>
        </authorList>
    </citation>
    <scope>NUCLEOTIDE SEQUENCE [LARGE SCALE GENOMIC DNA]</scope>
    <source>
        <strain evidence="5 6">HHB-10118-sp</strain>
    </source>
</reference>
<dbReference type="InParanoid" id="K5WPN9"/>
<dbReference type="Pfam" id="PF10342">
    <property type="entry name" value="Kre9_KNH"/>
    <property type="match status" value="1"/>
</dbReference>
<dbReference type="AlphaFoldDB" id="K5WPN9"/>
<evidence type="ECO:0000256" key="1">
    <source>
        <dbReference type="ARBA" id="ARBA00022729"/>
    </source>
</evidence>
<sequence length="209" mass="20286">MFFKLSTLAVLLPFVHALTINTPTNLTSAGTATISWTTGPNDPSTWSLELSNPNNFHNTFAIANNVDPAAGSINIPLPPVPSGDGYIIEAVNITNINDVFAMSGDFSIAPAVSSTSSSASSTTSGLSSTSGSSAASVTSGSSGASASTSSFGTTVSGSSTPASSGTGTSSTTGSSPSPSSFNGNGAASMGVGSWFAMAAAAIAGGLVAV</sequence>
<dbReference type="Proteomes" id="UP000008370">
    <property type="component" value="Unassembled WGS sequence"/>
</dbReference>
<protein>
    <recommendedName>
        <fullName evidence="4">Yeast cell wall synthesis Kre9/Knh1-like N-terminal domain-containing protein</fullName>
    </recommendedName>
</protein>
<dbReference type="KEGG" id="pco:PHACADRAFT_248020"/>
<dbReference type="PANTHER" id="PTHR35185:SF1">
    <property type="entry name" value="UPF0619 GPI-ANCHORED MEMBRANE PROTEIN C1322.10"/>
    <property type="match status" value="1"/>
</dbReference>
<feature type="chain" id="PRO_5003885747" description="Yeast cell wall synthesis Kre9/Knh1-like N-terminal domain-containing protein" evidence="3">
    <location>
        <begin position="18"/>
        <end position="209"/>
    </location>
</feature>
<feature type="domain" description="Yeast cell wall synthesis Kre9/Knh1-like N-terminal" evidence="4">
    <location>
        <begin position="26"/>
        <end position="108"/>
    </location>
</feature>
<evidence type="ECO:0000256" key="3">
    <source>
        <dbReference type="SAM" id="SignalP"/>
    </source>
</evidence>
<dbReference type="RefSeq" id="XP_007390839.1">
    <property type="nucleotide sequence ID" value="XM_007390777.1"/>
</dbReference>
<keyword evidence="1 3" id="KW-0732">Signal</keyword>
<feature type="signal peptide" evidence="3">
    <location>
        <begin position="1"/>
        <end position="17"/>
    </location>
</feature>
<dbReference type="InterPro" id="IPR018466">
    <property type="entry name" value="Kre9/Knh1-like_N"/>
</dbReference>
<keyword evidence="6" id="KW-1185">Reference proteome</keyword>
<feature type="compositionally biased region" description="Low complexity" evidence="2">
    <location>
        <begin position="114"/>
        <end position="180"/>
    </location>
</feature>
<name>K5WPN9_PHACS</name>
<organism evidence="5 6">
    <name type="scientific">Phanerochaete carnosa (strain HHB-10118-sp)</name>
    <name type="common">White-rot fungus</name>
    <name type="synonym">Peniophora carnosa</name>
    <dbReference type="NCBI Taxonomy" id="650164"/>
    <lineage>
        <taxon>Eukaryota</taxon>
        <taxon>Fungi</taxon>
        <taxon>Dikarya</taxon>
        <taxon>Basidiomycota</taxon>
        <taxon>Agaricomycotina</taxon>
        <taxon>Agaricomycetes</taxon>
        <taxon>Polyporales</taxon>
        <taxon>Phanerochaetaceae</taxon>
        <taxon>Phanerochaete</taxon>
    </lineage>
</organism>
<feature type="region of interest" description="Disordered" evidence="2">
    <location>
        <begin position="114"/>
        <end position="181"/>
    </location>
</feature>
<gene>
    <name evidence="5" type="ORF">PHACADRAFT_248020</name>
</gene>
<proteinExistence type="predicted"/>
<dbReference type="OrthoDB" id="5420143at2759"/>
<evidence type="ECO:0000313" key="6">
    <source>
        <dbReference type="Proteomes" id="UP000008370"/>
    </source>
</evidence>
<accession>K5WPN9</accession>
<dbReference type="GeneID" id="18914238"/>
<evidence type="ECO:0000313" key="5">
    <source>
        <dbReference type="EMBL" id="EKM61425.1"/>
    </source>
</evidence>
<evidence type="ECO:0000259" key="4">
    <source>
        <dbReference type="Pfam" id="PF10342"/>
    </source>
</evidence>
<dbReference type="PANTHER" id="PTHR35185">
    <property type="entry name" value="SERINE/THREONINE-RICH PROTEIN ADG2-RELATED"/>
    <property type="match status" value="1"/>
</dbReference>
<dbReference type="InterPro" id="IPR052479">
    <property type="entry name" value="GPI-anchor_Adhesion_Reg"/>
</dbReference>
<dbReference type="HOGENOM" id="CLU_107694_0_0_1"/>